<dbReference type="GO" id="GO:0051205">
    <property type="term" value="P:protein insertion into membrane"/>
    <property type="evidence" value="ECO:0007669"/>
    <property type="project" value="TreeGrafter"/>
</dbReference>
<dbReference type="GO" id="GO:0005886">
    <property type="term" value="C:plasma membrane"/>
    <property type="evidence" value="ECO:0007669"/>
    <property type="project" value="UniProtKB-SubCell"/>
</dbReference>
<comment type="similarity">
    <text evidence="2 13">Belongs to the OXA1/ALB3/YidC family. Type 1 subfamily.</text>
</comment>
<dbReference type="Proteomes" id="UP000199677">
    <property type="component" value="Unassembled WGS sequence"/>
</dbReference>
<evidence type="ECO:0000256" key="12">
    <source>
        <dbReference type="ARBA" id="ARBA00033342"/>
    </source>
</evidence>
<feature type="domain" description="Membrane insertase YidC N-terminal" evidence="16">
    <location>
        <begin position="90"/>
        <end position="362"/>
    </location>
</feature>
<comment type="function">
    <text evidence="13">Required for the insertion and/or proper folding and/or complex formation of integral membrane proteins into the membrane. Involved in integration of membrane proteins that insert both dependently and independently of the Sec translocase complex, as well as at least some lipoproteins. Aids folding of multispanning membrane proteins.</text>
</comment>
<feature type="compositionally biased region" description="Low complexity" evidence="14">
    <location>
        <begin position="37"/>
        <end position="54"/>
    </location>
</feature>
<evidence type="ECO:0000313" key="17">
    <source>
        <dbReference type="EMBL" id="SDO33878.1"/>
    </source>
</evidence>
<evidence type="ECO:0000256" key="14">
    <source>
        <dbReference type="SAM" id="MobiDB-lite"/>
    </source>
</evidence>
<dbReference type="PANTHER" id="PTHR12428">
    <property type="entry name" value="OXA1"/>
    <property type="match status" value="1"/>
</dbReference>
<evidence type="ECO:0000256" key="10">
    <source>
        <dbReference type="ARBA" id="ARBA00023186"/>
    </source>
</evidence>
<evidence type="ECO:0000313" key="18">
    <source>
        <dbReference type="Proteomes" id="UP000199677"/>
    </source>
</evidence>
<dbReference type="NCBIfam" id="TIGR03592">
    <property type="entry name" value="yidC_oxa1_cterm"/>
    <property type="match status" value="1"/>
</dbReference>
<dbReference type="InterPro" id="IPR038221">
    <property type="entry name" value="YidC_periplasmic_sf"/>
</dbReference>
<evidence type="ECO:0000256" key="7">
    <source>
        <dbReference type="ARBA" id="ARBA00022927"/>
    </source>
</evidence>
<dbReference type="PRINTS" id="PR00701">
    <property type="entry name" value="60KDINNERMP"/>
</dbReference>
<evidence type="ECO:0000259" key="16">
    <source>
        <dbReference type="Pfam" id="PF14849"/>
    </source>
</evidence>
<dbReference type="PRINTS" id="PR01900">
    <property type="entry name" value="YIDCPROTEIN"/>
</dbReference>
<evidence type="ECO:0000256" key="9">
    <source>
        <dbReference type="ARBA" id="ARBA00023136"/>
    </source>
</evidence>
<dbReference type="OrthoDB" id="9780552at2"/>
<comment type="subcellular location">
    <subcellularLocation>
        <location evidence="1">Cell inner membrane</location>
        <topology evidence="1">Multi-pass membrane protein</topology>
    </subcellularLocation>
    <subcellularLocation>
        <location evidence="13">Cell membrane</location>
        <topology evidence="13">Multi-pass membrane protein</topology>
    </subcellularLocation>
</comment>
<feature type="region of interest" description="Disordered" evidence="14">
    <location>
        <begin position="37"/>
        <end position="86"/>
    </location>
</feature>
<dbReference type="HAMAP" id="MF_01810">
    <property type="entry name" value="YidC_type1"/>
    <property type="match status" value="1"/>
</dbReference>
<keyword evidence="9 13" id="KW-0472">Membrane</keyword>
<dbReference type="InterPro" id="IPR028053">
    <property type="entry name" value="Membr_insert_YidC_N"/>
</dbReference>
<reference evidence="18" key="1">
    <citation type="submission" date="2016-10" db="EMBL/GenBank/DDBJ databases">
        <authorList>
            <person name="Varghese N."/>
            <person name="Submissions S."/>
        </authorList>
    </citation>
    <scope>NUCLEOTIDE SEQUENCE [LARGE SCALE GENOMIC DNA]</scope>
    <source>
        <strain evidence="18">CGMCC 1.6494</strain>
    </source>
</reference>
<dbReference type="STRING" id="416873.SAMN04487951_12145"/>
<keyword evidence="5 13" id="KW-1003">Cell membrane</keyword>
<dbReference type="RefSeq" id="WP_089708086.1">
    <property type="nucleotide sequence ID" value="NZ_FNII01000021.1"/>
</dbReference>
<evidence type="ECO:0000256" key="2">
    <source>
        <dbReference type="ARBA" id="ARBA00010527"/>
    </source>
</evidence>
<evidence type="ECO:0000256" key="8">
    <source>
        <dbReference type="ARBA" id="ARBA00022989"/>
    </source>
</evidence>
<evidence type="ECO:0000256" key="5">
    <source>
        <dbReference type="ARBA" id="ARBA00022475"/>
    </source>
</evidence>
<evidence type="ECO:0000256" key="6">
    <source>
        <dbReference type="ARBA" id="ARBA00022692"/>
    </source>
</evidence>
<gene>
    <name evidence="13" type="primary">yidC</name>
    <name evidence="17" type="ORF">SAMN04487951_12145</name>
</gene>
<comment type="caution">
    <text evidence="13">Lacks conserved residue(s) required for the propagation of feature annotation.</text>
</comment>
<dbReference type="Gene3D" id="2.70.98.90">
    <property type="match status" value="1"/>
</dbReference>
<evidence type="ECO:0000256" key="1">
    <source>
        <dbReference type="ARBA" id="ARBA00004429"/>
    </source>
</evidence>
<dbReference type="AlphaFoldDB" id="A0A1H0IR56"/>
<accession>A0A1H0IR56</accession>
<dbReference type="NCBIfam" id="NF002352">
    <property type="entry name" value="PRK01318.1-3"/>
    <property type="match status" value="1"/>
</dbReference>
<feature type="transmembrane region" description="Helical" evidence="13">
    <location>
        <begin position="373"/>
        <end position="393"/>
    </location>
</feature>
<dbReference type="Pfam" id="PF14849">
    <property type="entry name" value="YidC_periplas"/>
    <property type="match status" value="1"/>
</dbReference>
<evidence type="ECO:0000259" key="15">
    <source>
        <dbReference type="Pfam" id="PF02096"/>
    </source>
</evidence>
<dbReference type="CDD" id="cd20070">
    <property type="entry name" value="5TM_YidC_Alb3"/>
    <property type="match status" value="1"/>
</dbReference>
<proteinExistence type="inferred from homology"/>
<keyword evidence="18" id="KW-1185">Reference proteome</keyword>
<keyword evidence="6 13" id="KW-0812">Transmembrane</keyword>
<sequence length="567" mass="63667">MDVKRLILLIPLAILAYLLVVQWNQDYGQTSYQSSSEISQNQTSSSAVPSSSSGAGTGDDNAESLAVPNEGGSSSQEALDSSESDSRDFIAVTTDVLDVRIDPHGGDIVYAALPQHKQALESNRSYILLSDNQTRSYVARSGLQLNGEASRITFTPESSEYLLGDDDDRVEVNLTANVNGVDVIKRLTFERGDYAVKVNYYLANNTGEPVSARFIGQLARDNSPDPSSGVSMGMNSYLGAAYSTPEENYEKIDFDDIQSGGFNNKEAQGGWIAIIQHYFVSAWAPPQDQQNLYYVSTDSRDRNVVAFAGPTRDMAAEEEATLSATLYMGPKIQDHLEEVAPNLRLTVDYGWLWFLANPLFWLLDKIHDIVGNWGWSIVLLTVLVKTVLFPLSAKAYKSMARMRKLGPEMQRLKEMYGDDRQKMSQEMMKFYQKEKINPLGGCLPILVQMPVFIALYWMLLESVELRHAPFIFWIQDLSVKDPYFILPILMGVSMFVQQQLNPTPPDPMQAKIMKMLPIIFTFFFLWFPAGLVIYWVVNNIISVAQQYFITRKIEQDPSIGKGMKTKK</sequence>
<protein>
    <recommendedName>
        <fullName evidence="3 13">Membrane protein insertase YidC</fullName>
    </recommendedName>
    <alternativeName>
        <fullName evidence="12 13">Foldase YidC</fullName>
    </alternativeName>
    <alternativeName>
        <fullName evidence="11 13">Membrane integrase YidC</fullName>
    </alternativeName>
    <alternativeName>
        <fullName evidence="13">Membrane protein YidC</fullName>
    </alternativeName>
</protein>
<feature type="domain" description="Membrane insertase YidC/Oxa/ALB C-terminal" evidence="15">
    <location>
        <begin position="373"/>
        <end position="551"/>
    </location>
</feature>
<dbReference type="Pfam" id="PF02096">
    <property type="entry name" value="60KD_IMP"/>
    <property type="match status" value="1"/>
</dbReference>
<keyword evidence="4 13" id="KW-0813">Transport</keyword>
<dbReference type="InterPro" id="IPR028055">
    <property type="entry name" value="YidC/Oxa/ALB_C"/>
</dbReference>
<evidence type="ECO:0000256" key="11">
    <source>
        <dbReference type="ARBA" id="ARBA00033245"/>
    </source>
</evidence>
<evidence type="ECO:0000256" key="4">
    <source>
        <dbReference type="ARBA" id="ARBA00022448"/>
    </source>
</evidence>
<dbReference type="CDD" id="cd19961">
    <property type="entry name" value="EcYidC-like_peri"/>
    <property type="match status" value="1"/>
</dbReference>
<dbReference type="InterPro" id="IPR047196">
    <property type="entry name" value="YidC_ALB_C"/>
</dbReference>
<comment type="subunit">
    <text evidence="13">Interacts with the Sec translocase complex via SecD. Specifically interacts with transmembrane segments of nascent integral membrane proteins during membrane integration.</text>
</comment>
<dbReference type="EMBL" id="FNII01000021">
    <property type="protein sequence ID" value="SDO33878.1"/>
    <property type="molecule type" value="Genomic_DNA"/>
</dbReference>
<feature type="transmembrane region" description="Helical" evidence="13">
    <location>
        <begin position="516"/>
        <end position="537"/>
    </location>
</feature>
<feature type="transmembrane region" description="Helical" evidence="13">
    <location>
        <begin position="436"/>
        <end position="459"/>
    </location>
</feature>
<name>A0A1H0IR56_9GAMM</name>
<evidence type="ECO:0000256" key="13">
    <source>
        <dbReference type="HAMAP-Rule" id="MF_01810"/>
    </source>
</evidence>
<keyword evidence="10 13" id="KW-0143">Chaperone</keyword>
<dbReference type="InterPro" id="IPR019998">
    <property type="entry name" value="Membr_insert_YidC"/>
</dbReference>
<dbReference type="PANTHER" id="PTHR12428:SF65">
    <property type="entry name" value="CYTOCHROME C OXIDASE ASSEMBLY PROTEIN COX18, MITOCHONDRIAL"/>
    <property type="match status" value="1"/>
</dbReference>
<dbReference type="NCBIfam" id="TIGR03593">
    <property type="entry name" value="yidC_nterm"/>
    <property type="match status" value="1"/>
</dbReference>
<dbReference type="InterPro" id="IPR001708">
    <property type="entry name" value="YidC/ALB3/OXA1/COX18"/>
</dbReference>
<evidence type="ECO:0000256" key="3">
    <source>
        <dbReference type="ARBA" id="ARBA00015325"/>
    </source>
</evidence>
<organism evidence="17 18">
    <name type="scientific">Vreelandella arcis</name>
    <dbReference type="NCBI Taxonomy" id="416873"/>
    <lineage>
        <taxon>Bacteria</taxon>
        <taxon>Pseudomonadati</taxon>
        <taxon>Pseudomonadota</taxon>
        <taxon>Gammaproteobacteria</taxon>
        <taxon>Oceanospirillales</taxon>
        <taxon>Halomonadaceae</taxon>
        <taxon>Vreelandella</taxon>
    </lineage>
</organism>
<dbReference type="GO" id="GO:0032977">
    <property type="term" value="F:membrane insertase activity"/>
    <property type="evidence" value="ECO:0007669"/>
    <property type="project" value="InterPro"/>
</dbReference>
<dbReference type="GO" id="GO:0015031">
    <property type="term" value="P:protein transport"/>
    <property type="evidence" value="ECO:0007669"/>
    <property type="project" value="UniProtKB-KW"/>
</dbReference>
<keyword evidence="8 13" id="KW-1133">Transmembrane helix</keyword>
<dbReference type="NCBIfam" id="NF002353">
    <property type="entry name" value="PRK01318.1-4"/>
    <property type="match status" value="1"/>
</dbReference>
<keyword evidence="7 13" id="KW-0653">Protein transport</keyword>